<evidence type="ECO:0000256" key="8">
    <source>
        <dbReference type="ARBA" id="ARBA00022989"/>
    </source>
</evidence>
<keyword evidence="5 12" id="KW-0138">CF(0)</keyword>
<dbReference type="GO" id="GO:0015078">
    <property type="term" value="F:proton transmembrane transporter activity"/>
    <property type="evidence" value="ECO:0007669"/>
    <property type="project" value="InterPro"/>
</dbReference>
<dbReference type="RefSeq" id="YP_009443837.1">
    <property type="nucleotide sequence ID" value="NC_036360.1"/>
</dbReference>
<name>A0A343QC98_9NEOP</name>
<evidence type="ECO:0000256" key="12">
    <source>
        <dbReference type="RuleBase" id="RU003661"/>
    </source>
</evidence>
<proteinExistence type="inferred from homology"/>
<keyword evidence="4 12" id="KW-0813">Transport</keyword>
<dbReference type="GO" id="GO:0031966">
    <property type="term" value="C:mitochondrial membrane"/>
    <property type="evidence" value="ECO:0007669"/>
    <property type="project" value="UniProtKB-SubCell"/>
</dbReference>
<dbReference type="AlphaFoldDB" id="A0A343QC98"/>
<organism evidence="14">
    <name type="scientific">Dorypteryx domestica</name>
    <dbReference type="NCBI Taxonomy" id="209979"/>
    <lineage>
        <taxon>Eukaryota</taxon>
        <taxon>Metazoa</taxon>
        <taxon>Ecdysozoa</taxon>
        <taxon>Arthropoda</taxon>
        <taxon>Hexapoda</taxon>
        <taxon>Insecta</taxon>
        <taxon>Pterygota</taxon>
        <taxon>Neoptera</taxon>
        <taxon>Paraneoptera</taxon>
        <taxon>Psocodea</taxon>
        <taxon>Trogiomorpha</taxon>
        <taxon>Psyllipsocetae</taxon>
        <taxon>Psyllipsocidae</taxon>
        <taxon>Dorypteryx</taxon>
    </lineage>
</organism>
<dbReference type="GeneID" id="35094083"/>
<reference evidence="14" key="1">
    <citation type="journal article" date="2017" name="Mol. Phylogenet. Evol.">
        <title>Mitochondrial phylogenomics and genome rearrangements in the barklice (Insecta: Psocodea).</title>
        <authorList>
            <person name="Yoshizawa K."/>
            <person name="Johnson K.P."/>
            <person name="Sweet A.D."/>
            <person name="Yao I."/>
            <person name="Ferreira R.L."/>
            <person name="Cameron S.L."/>
        </authorList>
    </citation>
    <scope>NUCLEOTIDE SEQUENCE</scope>
</reference>
<dbReference type="InterPro" id="IPR001421">
    <property type="entry name" value="ATP8_metazoa"/>
</dbReference>
<keyword evidence="8 13" id="KW-1133">Transmembrane helix</keyword>
<keyword evidence="10 12" id="KW-0496">Mitochondrion</keyword>
<evidence type="ECO:0000256" key="1">
    <source>
        <dbReference type="ARBA" id="ARBA00004304"/>
    </source>
</evidence>
<evidence type="ECO:0000256" key="3">
    <source>
        <dbReference type="ARBA" id="ARBA00011291"/>
    </source>
</evidence>
<comment type="subcellular location">
    <subcellularLocation>
        <location evidence="1 12">Mitochondrion membrane</location>
        <topology evidence="1 12">Single-pass membrane protein</topology>
    </subcellularLocation>
</comment>
<comment type="subunit">
    <text evidence="3">F-type ATPases have 2 components, CF(1) - the catalytic core - and CF(0) - the membrane proton channel.</text>
</comment>
<sequence length="51" mass="6318">MPQMNPLPWLSLFLMFIFLLMMIQSMIHFSFFPKTMICMPKKTTKNFNWKW</sequence>
<dbReference type="CTD" id="4509"/>
<keyword evidence="11 13" id="KW-0472">Membrane</keyword>
<feature type="transmembrane region" description="Helical" evidence="13">
    <location>
        <begin position="12"/>
        <end position="32"/>
    </location>
</feature>
<keyword evidence="7 12" id="KW-0375">Hydrogen ion transport</keyword>
<evidence type="ECO:0000313" key="14">
    <source>
        <dbReference type="EMBL" id="ATU07045.1"/>
    </source>
</evidence>
<protein>
    <recommendedName>
        <fullName evidence="12">ATP synthase complex subunit 8</fullName>
    </recommendedName>
</protein>
<comment type="similarity">
    <text evidence="2 12">Belongs to the ATPase protein 8 family.</text>
</comment>
<evidence type="ECO:0000256" key="11">
    <source>
        <dbReference type="ARBA" id="ARBA00023136"/>
    </source>
</evidence>
<accession>A0A343QC98</accession>
<evidence type="ECO:0000256" key="4">
    <source>
        <dbReference type="ARBA" id="ARBA00022448"/>
    </source>
</evidence>
<evidence type="ECO:0000256" key="7">
    <source>
        <dbReference type="ARBA" id="ARBA00022781"/>
    </source>
</evidence>
<keyword evidence="9 12" id="KW-0406">Ion transport</keyword>
<evidence type="ECO:0000256" key="13">
    <source>
        <dbReference type="SAM" id="Phobius"/>
    </source>
</evidence>
<evidence type="ECO:0000256" key="10">
    <source>
        <dbReference type="ARBA" id="ARBA00023128"/>
    </source>
</evidence>
<gene>
    <name evidence="14" type="primary">ATP8</name>
</gene>
<dbReference type="GO" id="GO:0045259">
    <property type="term" value="C:proton-transporting ATP synthase complex"/>
    <property type="evidence" value="ECO:0007669"/>
    <property type="project" value="UniProtKB-KW"/>
</dbReference>
<evidence type="ECO:0000256" key="6">
    <source>
        <dbReference type="ARBA" id="ARBA00022692"/>
    </source>
</evidence>
<dbReference type="EMBL" id="MG255136">
    <property type="protein sequence ID" value="ATU07045.1"/>
    <property type="molecule type" value="Genomic_DNA"/>
</dbReference>
<dbReference type="Pfam" id="PF00895">
    <property type="entry name" value="ATP-synt_8"/>
    <property type="match status" value="1"/>
</dbReference>
<evidence type="ECO:0000256" key="5">
    <source>
        <dbReference type="ARBA" id="ARBA00022547"/>
    </source>
</evidence>
<geneLocation type="mitochondrion" evidence="14"/>
<dbReference type="GO" id="GO:0015986">
    <property type="term" value="P:proton motive force-driven ATP synthesis"/>
    <property type="evidence" value="ECO:0007669"/>
    <property type="project" value="InterPro"/>
</dbReference>
<keyword evidence="6 12" id="KW-0812">Transmembrane</keyword>
<evidence type="ECO:0000256" key="9">
    <source>
        <dbReference type="ARBA" id="ARBA00023065"/>
    </source>
</evidence>
<evidence type="ECO:0000256" key="2">
    <source>
        <dbReference type="ARBA" id="ARBA00008892"/>
    </source>
</evidence>